<dbReference type="InterPro" id="IPR025591">
    <property type="entry name" value="RloB"/>
</dbReference>
<name>A0A174CVB3_9FIRM</name>
<accession>A0A174CVB3</accession>
<protein>
    <recommendedName>
        <fullName evidence="3">RloB domain-containing protein</fullName>
    </recommendedName>
</protein>
<evidence type="ECO:0000313" key="1">
    <source>
        <dbReference type="EMBL" id="CUO16957.1"/>
    </source>
</evidence>
<dbReference type="Pfam" id="PF13707">
    <property type="entry name" value="RloB"/>
    <property type="match status" value="1"/>
</dbReference>
<reference evidence="1 2" key="1">
    <citation type="submission" date="2015-09" db="EMBL/GenBank/DDBJ databases">
        <authorList>
            <consortium name="Pathogen Informatics"/>
        </authorList>
    </citation>
    <scope>NUCLEOTIDE SEQUENCE [LARGE SCALE GENOMIC DNA]</scope>
    <source>
        <strain evidence="1 2">2789STDY5834861</strain>
    </source>
</reference>
<gene>
    <name evidence="1" type="ORF">ERS852476_02068</name>
</gene>
<dbReference type="AlphaFoldDB" id="A0A174CVB3"/>
<proteinExistence type="predicted"/>
<sequence length="217" mass="25317">MPRKVKSAKPLIYVFCEGESEQAYTDYLKKTFSDVAVLKRPPDTGLFEEAEAKFSKSPKYKNSIDVTDEIWFFYDVEEKDISKWNDRFTIIKKLRKLRKKQGIRVRLLMTSGCIEYWFMLHYKYYTPKLITVPEKEKVINEVKKLIPTYVKGNSAATEKIAVNYQKAVENSKKTVKALLPDGLPGIDDTDVRNQWLNTKSVTFSNVYEAIEFLQNQN</sequence>
<dbReference type="EMBL" id="CYZP01000017">
    <property type="protein sequence ID" value="CUO16957.1"/>
    <property type="molecule type" value="Genomic_DNA"/>
</dbReference>
<evidence type="ECO:0008006" key="3">
    <source>
        <dbReference type="Google" id="ProtNLM"/>
    </source>
</evidence>
<organism evidence="1 2">
    <name type="scientific">Blautia obeum</name>
    <dbReference type="NCBI Taxonomy" id="40520"/>
    <lineage>
        <taxon>Bacteria</taxon>
        <taxon>Bacillati</taxon>
        <taxon>Bacillota</taxon>
        <taxon>Clostridia</taxon>
        <taxon>Lachnospirales</taxon>
        <taxon>Lachnospiraceae</taxon>
        <taxon>Blautia</taxon>
    </lineage>
</organism>
<dbReference type="RefSeq" id="WP_025577822.1">
    <property type="nucleotide sequence ID" value="NZ_CYZP01000017.1"/>
</dbReference>
<dbReference type="GeneID" id="75080384"/>
<evidence type="ECO:0000313" key="2">
    <source>
        <dbReference type="Proteomes" id="UP000095645"/>
    </source>
</evidence>
<dbReference type="Proteomes" id="UP000095645">
    <property type="component" value="Unassembled WGS sequence"/>
</dbReference>